<accession>A0A4P9WRL9</accession>
<dbReference type="SUPFAM" id="SSF69103">
    <property type="entry name" value="Arp2/3 complex 16 kDa subunit ARPC5"/>
    <property type="match status" value="1"/>
</dbReference>
<dbReference type="GO" id="GO:0005885">
    <property type="term" value="C:Arp2/3 protein complex"/>
    <property type="evidence" value="ECO:0007669"/>
    <property type="project" value="InterPro"/>
</dbReference>
<dbReference type="PIRSF" id="PIRSF039096">
    <property type="entry name" value="p16-ARC"/>
    <property type="match status" value="1"/>
</dbReference>
<dbReference type="AlphaFoldDB" id="A0A4P9WRL9"/>
<dbReference type="Proteomes" id="UP000268535">
    <property type="component" value="Unassembled WGS sequence"/>
</dbReference>
<dbReference type="EMBL" id="ML010766">
    <property type="protein sequence ID" value="RKO95871.1"/>
    <property type="molecule type" value="Genomic_DNA"/>
</dbReference>
<reference evidence="9" key="2">
    <citation type="submission" date="2018-04" db="EMBL/GenBank/DDBJ databases">
        <title>Leveraging single-cell genomics to expand the Fungal Tree of Life.</title>
        <authorList>
            <consortium name="DOE Joint Genome Institute"/>
            <person name="Ahrendt S.R."/>
            <person name="Quandt C.A."/>
            <person name="Ciobanu D."/>
            <person name="Clum A."/>
            <person name="Salamov A."/>
            <person name="Andreopoulos B."/>
            <person name="Cheng J.-F."/>
            <person name="Woyke T."/>
            <person name="Pelin A."/>
            <person name="Henrissat B."/>
            <person name="Benny G.L."/>
            <person name="Smith M.E."/>
            <person name="James T.Y."/>
            <person name="Grigoriev I.V."/>
        </authorList>
    </citation>
    <scope>NUCLEOTIDE SEQUENCE</scope>
    <source>
        <strain evidence="9">ATCC 52028</strain>
    </source>
</reference>
<evidence type="ECO:0000313" key="8">
    <source>
        <dbReference type="EMBL" id="RKO95871.1"/>
    </source>
</evidence>
<dbReference type="Gene3D" id="1.25.40.190">
    <property type="entry name" value="Actin-related protein 2/3 complex subunit 5"/>
    <property type="match status" value="1"/>
</dbReference>
<keyword evidence="11" id="KW-1185">Reference proteome</keyword>
<evidence type="ECO:0000256" key="3">
    <source>
        <dbReference type="ARBA" id="ARBA00022490"/>
    </source>
</evidence>
<dbReference type="Pfam" id="PF04699">
    <property type="entry name" value="P16-Arc"/>
    <property type="match status" value="1"/>
</dbReference>
<dbReference type="GO" id="GO:0030833">
    <property type="term" value="P:regulation of actin filament polymerization"/>
    <property type="evidence" value="ECO:0007669"/>
    <property type="project" value="InterPro"/>
</dbReference>
<sequence>DDEDVFVEEELAPQVADQQAAVSARAAAVRAALQRSDTFTAVTTALQAPPVGKDVQALKDANTQTVLEALMAVRQADMGAIVAKLPQEQVDVLMKYIYRGMASPEVYNAATLLAWHEKTVEVGGLGCVSRVLTDRNTV</sequence>
<dbReference type="STRING" id="1555241.A0A4P9WRL9"/>
<feature type="non-terminal residue" evidence="8">
    <location>
        <position position="1"/>
    </location>
</feature>
<feature type="non-terminal residue" evidence="8">
    <location>
        <position position="138"/>
    </location>
</feature>
<dbReference type="GO" id="GO:0044396">
    <property type="term" value="P:actin cortical patch organization"/>
    <property type="evidence" value="ECO:0007669"/>
    <property type="project" value="UniProtKB-ARBA"/>
</dbReference>
<dbReference type="Proteomes" id="UP000274922">
    <property type="component" value="Unassembled WGS sequence"/>
</dbReference>
<reference evidence="10 11" key="1">
    <citation type="journal article" date="2018" name="Nat. Microbiol.">
        <title>Leveraging single-cell genomics to expand the fungal tree of life.</title>
        <authorList>
            <person name="Ahrendt S.R."/>
            <person name="Quandt C.A."/>
            <person name="Ciobanu D."/>
            <person name="Clum A."/>
            <person name="Salamov A."/>
            <person name="Andreopoulos B."/>
            <person name="Cheng J.F."/>
            <person name="Woyke T."/>
            <person name="Pelin A."/>
            <person name="Henrissat B."/>
            <person name="Reynolds N.K."/>
            <person name="Benny G.L."/>
            <person name="Smith M.E."/>
            <person name="James T.Y."/>
            <person name="Grigoriev I.V."/>
        </authorList>
    </citation>
    <scope>NUCLEOTIDE SEQUENCE [LARGE SCALE GENOMIC DNA]</scope>
    <source>
        <strain evidence="10 11">ATCC 52028</strain>
    </source>
</reference>
<comment type="function">
    <text evidence="7">Functions as component of the Arp2/3 complex which is involved in regulation of actin polymerization and together with an activating nucleation-promoting factor (NPF) mediates the formation of branched actin networks. Arp2/3 complex plays a critical role in the control of cell morphogenesis via the modulation of cell polarity development.</text>
</comment>
<reference evidence="8" key="3">
    <citation type="submission" date="2018-08" db="EMBL/GenBank/DDBJ databases">
        <title>Leveraging single-cell genomics to expand the Fungal Tree of Life.</title>
        <authorList>
            <consortium name="DOE Joint Genome Institute"/>
            <person name="Ahrendt S.R."/>
            <person name="Quandt C.A."/>
            <person name="Ciobanu D."/>
            <person name="Clum A."/>
            <person name="Salamov A."/>
            <person name="Andreopoulos B."/>
            <person name="Cheng J.-F."/>
            <person name="Woyke T."/>
            <person name="Pelin A."/>
            <person name="Henrissat B."/>
            <person name="Reynolds N."/>
            <person name="Benny G.L."/>
            <person name="Smith M.E."/>
            <person name="James T.Y."/>
            <person name="Grigoriev I.V."/>
        </authorList>
    </citation>
    <scope>NUCLEOTIDE SEQUENCE</scope>
    <source>
        <strain evidence="8">ATCC 52028</strain>
    </source>
</reference>
<comment type="subcellular location">
    <subcellularLocation>
        <location evidence="1">Cytoplasm</location>
        <location evidence="1">Cytoskeleton</location>
    </subcellularLocation>
</comment>
<evidence type="ECO:0000256" key="7">
    <source>
        <dbReference type="RuleBase" id="RU004301"/>
    </source>
</evidence>
<dbReference type="OrthoDB" id="429520at2759"/>
<protein>
    <recommendedName>
        <fullName evidence="5 7">Actin-related protein 2/3 complex subunit 5</fullName>
    </recommendedName>
</protein>
<evidence type="ECO:0000256" key="5">
    <source>
        <dbReference type="ARBA" id="ARBA00040214"/>
    </source>
</evidence>
<evidence type="ECO:0000313" key="9">
    <source>
        <dbReference type="EMBL" id="RKP01535.1"/>
    </source>
</evidence>
<dbReference type="GO" id="GO:0034314">
    <property type="term" value="P:Arp2/3 complex-mediated actin nucleation"/>
    <property type="evidence" value="ECO:0007669"/>
    <property type="project" value="InterPro"/>
</dbReference>
<keyword evidence="3" id="KW-0963">Cytoplasm</keyword>
<comment type="function">
    <text evidence="6">Functions as a component of the Arp2/3 complex which is involved in regulation of actin polymerization and together with an activating nucleation-promoting factor (NPF) mediates the formation of branched actin networks.</text>
</comment>
<evidence type="ECO:0000256" key="4">
    <source>
        <dbReference type="ARBA" id="ARBA00023212"/>
    </source>
</evidence>
<gene>
    <name evidence="8" type="ORF">CAUPRSCDRAFT_719</name>
    <name evidence="9" type="ORF">CXG81DRAFT_7785</name>
</gene>
<evidence type="ECO:0000256" key="2">
    <source>
        <dbReference type="ARBA" id="ARBA00006084"/>
    </source>
</evidence>
<comment type="similarity">
    <text evidence="2 7">Belongs to the ARPC5 family.</text>
</comment>
<name>A0A4P9WRL9_9FUNG</name>
<dbReference type="PANTHER" id="PTHR12644">
    <property type="entry name" value="ARP2/3 COMPLEX 16 KD SUBUNIT P16-ARC"/>
    <property type="match status" value="1"/>
</dbReference>
<dbReference type="FunFam" id="1.25.40.190:FF:000003">
    <property type="entry name" value="Actin-related protein 2/3 complex subunit 5"/>
    <property type="match status" value="1"/>
</dbReference>
<proteinExistence type="inferred from homology"/>
<evidence type="ECO:0000256" key="6">
    <source>
        <dbReference type="ARBA" id="ARBA00060329"/>
    </source>
</evidence>
<evidence type="ECO:0000313" key="11">
    <source>
        <dbReference type="Proteomes" id="UP000274922"/>
    </source>
</evidence>
<keyword evidence="4 7" id="KW-0206">Cytoskeleton</keyword>
<evidence type="ECO:0000313" key="10">
    <source>
        <dbReference type="Proteomes" id="UP000268535"/>
    </source>
</evidence>
<dbReference type="InterPro" id="IPR006789">
    <property type="entry name" value="ARPC5"/>
</dbReference>
<evidence type="ECO:0000256" key="1">
    <source>
        <dbReference type="ARBA" id="ARBA00004245"/>
    </source>
</evidence>
<organism evidence="8 10">
    <name type="scientific">Caulochytrium protostelioides</name>
    <dbReference type="NCBI Taxonomy" id="1555241"/>
    <lineage>
        <taxon>Eukaryota</taxon>
        <taxon>Fungi</taxon>
        <taxon>Fungi incertae sedis</taxon>
        <taxon>Chytridiomycota</taxon>
        <taxon>Chytridiomycota incertae sedis</taxon>
        <taxon>Chytridiomycetes</taxon>
        <taxon>Caulochytriales</taxon>
        <taxon>Caulochytriaceae</taxon>
        <taxon>Caulochytrium</taxon>
    </lineage>
</organism>
<dbReference type="InterPro" id="IPR036743">
    <property type="entry name" value="ARPC5_sf"/>
</dbReference>
<dbReference type="EMBL" id="ML014169">
    <property type="protein sequence ID" value="RKP01535.1"/>
    <property type="molecule type" value="Genomic_DNA"/>
</dbReference>